<reference evidence="1" key="1">
    <citation type="submission" date="2015-11" db="EMBL/GenBank/DDBJ databases">
        <title>Genomes of Abundant and Widespread Viruses from the Deep Ocean.</title>
        <authorList>
            <person name="Mizuno C.M."/>
            <person name="Ghai R."/>
            <person name="Saghai A."/>
            <person name="Lopez-Garcia P."/>
            <person name="Rodriguez-Valera F."/>
        </authorList>
    </citation>
    <scope>NUCLEOTIDE SEQUENCE</scope>
</reference>
<evidence type="ECO:0008006" key="2">
    <source>
        <dbReference type="Google" id="ProtNLM"/>
    </source>
</evidence>
<dbReference type="InterPro" id="IPR010767">
    <property type="entry name" value="Phage_CGC-2007_Cje0229"/>
</dbReference>
<sequence>MGTFNAKILAEFQPPRKWKLGRDLTYTTDELMGDEIKALQDIGVDVKRDTNISPVAITVPTDFMTDLASTPRILWAFIAPFDVARAAIVHDLLYKAIRKYRWTKGTIEEDKTLIKKAKVVADKVFRLAMKDADPKVSGWKIYSAWKAVDLFGRWSIIPNEKNI</sequence>
<organism evidence="1">
    <name type="scientific">uncultured delta proteobacterium</name>
    <dbReference type="NCBI Taxonomy" id="34034"/>
    <lineage>
        <taxon>Bacteria</taxon>
        <taxon>Deltaproteobacteria</taxon>
        <taxon>environmental samples</taxon>
    </lineage>
</organism>
<accession>A0A1B0Z1N4</accession>
<dbReference type="EMBL" id="KT997798">
    <property type="protein sequence ID" value="ANO58106.1"/>
    <property type="molecule type" value="Genomic_DNA"/>
</dbReference>
<evidence type="ECO:0000313" key="1">
    <source>
        <dbReference type="EMBL" id="ANO58106.1"/>
    </source>
</evidence>
<dbReference type="Pfam" id="PF07087">
    <property type="entry name" value="DUF1353"/>
    <property type="match status" value="1"/>
</dbReference>
<dbReference type="AlphaFoldDB" id="A0A1B0Z1N4"/>
<protein>
    <recommendedName>
        <fullName evidence="2">DUF1353 domain-containing protein</fullName>
    </recommendedName>
</protein>
<proteinExistence type="predicted"/>
<name>A0A1B0Z1N4_9DELT</name>